<dbReference type="AlphaFoldDB" id="A0A9X1VLQ7"/>
<dbReference type="InterPro" id="IPR036291">
    <property type="entry name" value="NAD(P)-bd_dom_sf"/>
</dbReference>
<dbReference type="Pfam" id="PF02558">
    <property type="entry name" value="ApbA"/>
    <property type="match status" value="1"/>
</dbReference>
<comment type="catalytic activity">
    <reaction evidence="3">
        <text>(R)-pantoate + NADP(+) = 2-dehydropantoate + NADPH + H(+)</text>
        <dbReference type="Rhea" id="RHEA:16233"/>
        <dbReference type="ChEBI" id="CHEBI:11561"/>
        <dbReference type="ChEBI" id="CHEBI:15378"/>
        <dbReference type="ChEBI" id="CHEBI:15980"/>
        <dbReference type="ChEBI" id="CHEBI:57783"/>
        <dbReference type="ChEBI" id="CHEBI:58349"/>
        <dbReference type="EC" id="1.1.1.169"/>
    </reaction>
</comment>
<feature type="domain" description="Ketopantoate reductase N-terminal" evidence="5">
    <location>
        <begin position="7"/>
        <end position="106"/>
    </location>
</feature>
<evidence type="ECO:0000259" key="5">
    <source>
        <dbReference type="Pfam" id="PF02558"/>
    </source>
</evidence>
<reference evidence="6" key="1">
    <citation type="submission" date="2022-02" db="EMBL/GenBank/DDBJ databases">
        <title>Polaribacter sp. MSW13, isolated from seawater.</title>
        <authorList>
            <person name="Kristyanto S."/>
            <person name="Jung J."/>
            <person name="Jeon C.O."/>
        </authorList>
    </citation>
    <scope>NUCLEOTIDE SEQUENCE</scope>
    <source>
        <strain evidence="6">MSW13</strain>
    </source>
</reference>
<protein>
    <recommendedName>
        <fullName evidence="2">2-dehydropantoate 2-reductase</fullName>
    </recommendedName>
</protein>
<name>A0A9X1VLQ7_9FLAO</name>
<comment type="caution">
    <text evidence="6">The sequence shown here is derived from an EMBL/GenBank/DDBJ whole genome shotgun (WGS) entry which is preliminary data.</text>
</comment>
<accession>A0A9X1VLQ7</accession>
<dbReference type="Pfam" id="PF02317">
    <property type="entry name" value="Octopine_DH"/>
    <property type="match status" value="1"/>
</dbReference>
<dbReference type="GO" id="GO:0008677">
    <property type="term" value="F:2-dehydropantoate 2-reductase activity"/>
    <property type="evidence" value="ECO:0007669"/>
    <property type="project" value="UniProtKB-EC"/>
</dbReference>
<dbReference type="Gene3D" id="3.40.50.720">
    <property type="entry name" value="NAD(P)-binding Rossmann-like Domain"/>
    <property type="match status" value="1"/>
</dbReference>
<dbReference type="InterPro" id="IPR051729">
    <property type="entry name" value="Opine/Lysopine_DH"/>
</dbReference>
<evidence type="ECO:0000256" key="3">
    <source>
        <dbReference type="ARBA" id="ARBA00048793"/>
    </source>
</evidence>
<evidence type="ECO:0000313" key="7">
    <source>
        <dbReference type="Proteomes" id="UP001139369"/>
    </source>
</evidence>
<dbReference type="InterPro" id="IPR003421">
    <property type="entry name" value="Opine_DH"/>
</dbReference>
<evidence type="ECO:0000256" key="2">
    <source>
        <dbReference type="ARBA" id="ARBA00019465"/>
    </source>
</evidence>
<proteinExistence type="predicted"/>
<keyword evidence="7" id="KW-1185">Reference proteome</keyword>
<dbReference type="SUPFAM" id="SSF48179">
    <property type="entry name" value="6-phosphogluconate dehydrogenase C-terminal domain-like"/>
    <property type="match status" value="1"/>
</dbReference>
<evidence type="ECO:0000259" key="4">
    <source>
        <dbReference type="Pfam" id="PF02317"/>
    </source>
</evidence>
<dbReference type="PANTHER" id="PTHR38015:SF1">
    <property type="entry name" value="OPINE DEHYDROGENASE DOMAIN-CONTAINING PROTEIN"/>
    <property type="match status" value="1"/>
</dbReference>
<dbReference type="Proteomes" id="UP001139369">
    <property type="component" value="Unassembled WGS sequence"/>
</dbReference>
<dbReference type="InterPro" id="IPR013328">
    <property type="entry name" value="6PGD_dom2"/>
</dbReference>
<organism evidence="6 7">
    <name type="scientific">Polaribacter marinus</name>
    <dbReference type="NCBI Taxonomy" id="2916838"/>
    <lineage>
        <taxon>Bacteria</taxon>
        <taxon>Pseudomonadati</taxon>
        <taxon>Bacteroidota</taxon>
        <taxon>Flavobacteriia</taxon>
        <taxon>Flavobacteriales</taxon>
        <taxon>Flavobacteriaceae</taxon>
    </lineage>
</organism>
<dbReference type="InterPro" id="IPR008927">
    <property type="entry name" value="6-PGluconate_DH-like_C_sf"/>
</dbReference>
<dbReference type="SUPFAM" id="SSF51735">
    <property type="entry name" value="NAD(P)-binding Rossmann-fold domains"/>
    <property type="match status" value="1"/>
</dbReference>
<evidence type="ECO:0000313" key="6">
    <source>
        <dbReference type="EMBL" id="MCI2228380.1"/>
    </source>
</evidence>
<evidence type="ECO:0000256" key="1">
    <source>
        <dbReference type="ARBA" id="ARBA00004994"/>
    </source>
</evidence>
<feature type="domain" description="Opine dehydrogenase" evidence="4">
    <location>
        <begin position="185"/>
        <end position="328"/>
    </location>
</feature>
<sequence>MSKKYSITILGAGNGGQAMAGHFGKLGYDITLFNRNTDQFTDIITTKKITLSGFIQGDGKVKKVTNNYQDAIDDADIIMVTTVASAHKEVAKNIAPYLKENQIILLNPGRTLGALEFRNEVENYSNKRVYIAEAQSLIYACRAEGKGKVRIIGVKNKVPLAAYPSTDTDYVLNIINQIYNCFIKAKSVLETSLENIGAIFHPSVVMFNAASIERGDMFYFYNDMTPTIADFLMKLDKERLLIGKSFGLDLISVSDWVSFSYSNIQGDTLCDKMKNNPAYFLITAPDKLETRLVTEDLPTGILPFMELAKLAKVEVPLLTAVFNIMESLLKVDFKTNGRTLKNLGIDHLSKEQFINSL</sequence>
<dbReference type="Gene3D" id="1.10.1040.10">
    <property type="entry name" value="N-(1-d-carboxylethyl)-l-norvaline Dehydrogenase, domain 2"/>
    <property type="match status" value="1"/>
</dbReference>
<dbReference type="PANTHER" id="PTHR38015">
    <property type="entry name" value="BLR6086 PROTEIN"/>
    <property type="match status" value="1"/>
</dbReference>
<gene>
    <name evidence="6" type="ORF">MC378_04315</name>
</gene>
<dbReference type="EMBL" id="JAKQYM010000002">
    <property type="protein sequence ID" value="MCI2228380.1"/>
    <property type="molecule type" value="Genomic_DNA"/>
</dbReference>
<dbReference type="InterPro" id="IPR013332">
    <property type="entry name" value="KPR_N"/>
</dbReference>
<dbReference type="RefSeq" id="WP_242177493.1">
    <property type="nucleotide sequence ID" value="NZ_JAKQYM010000002.1"/>
</dbReference>
<comment type="pathway">
    <text evidence="1">Cofactor biosynthesis; (R)-pantothenate biosynthesis; (R)-pantoate from 3-methyl-2-oxobutanoate: step 2/2.</text>
</comment>